<dbReference type="Proteomes" id="UP001190926">
    <property type="component" value="Unassembled WGS sequence"/>
</dbReference>
<evidence type="ECO:0000256" key="5">
    <source>
        <dbReference type="ARBA" id="ARBA00022771"/>
    </source>
</evidence>
<evidence type="ECO:0000256" key="1">
    <source>
        <dbReference type="ARBA" id="ARBA00000900"/>
    </source>
</evidence>
<organism evidence="11 12">
    <name type="scientific">Perilla frutescens var. hirtella</name>
    <name type="common">Perilla citriodora</name>
    <name type="synonym">Perilla setoyensis</name>
    <dbReference type="NCBI Taxonomy" id="608512"/>
    <lineage>
        <taxon>Eukaryota</taxon>
        <taxon>Viridiplantae</taxon>
        <taxon>Streptophyta</taxon>
        <taxon>Embryophyta</taxon>
        <taxon>Tracheophyta</taxon>
        <taxon>Spermatophyta</taxon>
        <taxon>Magnoliopsida</taxon>
        <taxon>eudicotyledons</taxon>
        <taxon>Gunneridae</taxon>
        <taxon>Pentapetalae</taxon>
        <taxon>asterids</taxon>
        <taxon>lamiids</taxon>
        <taxon>Lamiales</taxon>
        <taxon>Lamiaceae</taxon>
        <taxon>Nepetoideae</taxon>
        <taxon>Elsholtzieae</taxon>
        <taxon>Perilla</taxon>
    </lineage>
</organism>
<evidence type="ECO:0000256" key="9">
    <source>
        <dbReference type="SAM" id="MobiDB-lite"/>
    </source>
</evidence>
<name>A0AAD4JN33_PERFH</name>
<dbReference type="InterPro" id="IPR045191">
    <property type="entry name" value="MBR1/2-like"/>
</dbReference>
<dbReference type="PANTHER" id="PTHR22937:SF163">
    <property type="entry name" value="RING-TYPE E3 UBIQUITIN TRANSFERASE"/>
    <property type="match status" value="1"/>
</dbReference>
<keyword evidence="3" id="KW-0808">Transferase</keyword>
<keyword evidence="5 8" id="KW-0863">Zinc-finger</keyword>
<comment type="caution">
    <text evidence="11">The sequence shown here is derived from an EMBL/GenBank/DDBJ whole genome shotgun (WGS) entry which is preliminary data.</text>
</comment>
<feature type="region of interest" description="Disordered" evidence="9">
    <location>
        <begin position="1"/>
        <end position="25"/>
    </location>
</feature>
<dbReference type="PROSITE" id="PS50089">
    <property type="entry name" value="ZF_RING_2"/>
    <property type="match status" value="1"/>
</dbReference>
<evidence type="ECO:0000256" key="3">
    <source>
        <dbReference type="ARBA" id="ARBA00022679"/>
    </source>
</evidence>
<dbReference type="CDD" id="cd16469">
    <property type="entry name" value="RING-H2_RNF24-like"/>
    <property type="match status" value="1"/>
</dbReference>
<dbReference type="InterPro" id="IPR001841">
    <property type="entry name" value="Znf_RING"/>
</dbReference>
<proteinExistence type="predicted"/>
<dbReference type="PANTHER" id="PTHR22937">
    <property type="entry name" value="E3 UBIQUITIN-PROTEIN LIGASE RNF165"/>
    <property type="match status" value="1"/>
</dbReference>
<evidence type="ECO:0000256" key="2">
    <source>
        <dbReference type="ARBA" id="ARBA00012483"/>
    </source>
</evidence>
<dbReference type="Pfam" id="PF13639">
    <property type="entry name" value="zf-RING_2"/>
    <property type="match status" value="1"/>
</dbReference>
<dbReference type="SUPFAM" id="SSF57850">
    <property type="entry name" value="RING/U-box"/>
    <property type="match status" value="1"/>
</dbReference>
<dbReference type="GO" id="GO:0008270">
    <property type="term" value="F:zinc ion binding"/>
    <property type="evidence" value="ECO:0007669"/>
    <property type="project" value="UniProtKB-KW"/>
</dbReference>
<evidence type="ECO:0000313" key="12">
    <source>
        <dbReference type="Proteomes" id="UP001190926"/>
    </source>
</evidence>
<reference evidence="11 12" key="1">
    <citation type="journal article" date="2021" name="Nat. Commun.">
        <title>Incipient diploidization of the medicinal plant Perilla within 10,000 years.</title>
        <authorList>
            <person name="Zhang Y."/>
            <person name="Shen Q."/>
            <person name="Leng L."/>
            <person name="Zhang D."/>
            <person name="Chen S."/>
            <person name="Shi Y."/>
            <person name="Ning Z."/>
            <person name="Chen S."/>
        </authorList>
    </citation>
    <scope>NUCLEOTIDE SEQUENCE [LARGE SCALE GENOMIC DNA]</scope>
    <source>
        <strain evidence="12">cv. PC099</strain>
    </source>
</reference>
<dbReference type="GO" id="GO:0061630">
    <property type="term" value="F:ubiquitin protein ligase activity"/>
    <property type="evidence" value="ECO:0007669"/>
    <property type="project" value="UniProtKB-EC"/>
</dbReference>
<evidence type="ECO:0000256" key="7">
    <source>
        <dbReference type="ARBA" id="ARBA00022833"/>
    </source>
</evidence>
<evidence type="ECO:0000256" key="8">
    <source>
        <dbReference type="PROSITE-ProRule" id="PRU00175"/>
    </source>
</evidence>
<comment type="catalytic activity">
    <reaction evidence="1">
        <text>S-ubiquitinyl-[E2 ubiquitin-conjugating enzyme]-L-cysteine + [acceptor protein]-L-lysine = [E2 ubiquitin-conjugating enzyme]-L-cysteine + N(6)-ubiquitinyl-[acceptor protein]-L-lysine.</text>
        <dbReference type="EC" id="2.3.2.27"/>
    </reaction>
</comment>
<dbReference type="EMBL" id="SDAM02000019">
    <property type="protein sequence ID" value="KAH6836885.1"/>
    <property type="molecule type" value="Genomic_DNA"/>
</dbReference>
<accession>A0AAD4JN33</accession>
<sequence length="232" mass="25053">MAYHNSSHGGRVMRNHGSQPPHRPAPFPRCHVWIIRNNPRHTATMNGQALRNLVTHDIFIRQAPAPFYDGGAMVVDALPVSSTASHGGSVTGDPHSASFSGLITITHNINDPPNSHRQAPAPFYDGGVMVLDDRPVSSAAGETADTPQTVNGLSKEVISRFLKTTVIEKPAAADGGGDPEVCSVCLDLYREKQRIGVLGCRHQFHADCIGEWLQKKNVCPLCKAVGIVRNQD</sequence>
<keyword evidence="7" id="KW-0862">Zinc</keyword>
<evidence type="ECO:0000256" key="4">
    <source>
        <dbReference type="ARBA" id="ARBA00022723"/>
    </source>
</evidence>
<keyword evidence="6" id="KW-0833">Ubl conjugation pathway</keyword>
<feature type="domain" description="RING-type" evidence="10">
    <location>
        <begin position="182"/>
        <end position="223"/>
    </location>
</feature>
<keyword evidence="12" id="KW-1185">Reference proteome</keyword>
<evidence type="ECO:0000259" key="10">
    <source>
        <dbReference type="PROSITE" id="PS50089"/>
    </source>
</evidence>
<dbReference type="SMART" id="SM00184">
    <property type="entry name" value="RING"/>
    <property type="match status" value="1"/>
</dbReference>
<dbReference type="AlphaFoldDB" id="A0AAD4JN33"/>
<protein>
    <recommendedName>
        <fullName evidence="2">RING-type E3 ubiquitin transferase</fullName>
        <ecNumber evidence="2">2.3.2.27</ecNumber>
    </recommendedName>
</protein>
<dbReference type="EC" id="2.3.2.27" evidence="2"/>
<dbReference type="Gene3D" id="3.30.40.10">
    <property type="entry name" value="Zinc/RING finger domain, C3HC4 (zinc finger)"/>
    <property type="match status" value="1"/>
</dbReference>
<evidence type="ECO:0000313" key="11">
    <source>
        <dbReference type="EMBL" id="KAH6836885.1"/>
    </source>
</evidence>
<gene>
    <name evidence="11" type="ORF">C2S53_008597</name>
</gene>
<evidence type="ECO:0000256" key="6">
    <source>
        <dbReference type="ARBA" id="ARBA00022786"/>
    </source>
</evidence>
<dbReference type="InterPro" id="IPR013083">
    <property type="entry name" value="Znf_RING/FYVE/PHD"/>
</dbReference>
<keyword evidence="4" id="KW-0479">Metal-binding</keyword>